<evidence type="ECO:0000256" key="1">
    <source>
        <dbReference type="SAM" id="MobiDB-lite"/>
    </source>
</evidence>
<keyword evidence="2" id="KW-1133">Transmembrane helix</keyword>
<dbReference type="Proteomes" id="UP000463388">
    <property type="component" value="Unassembled WGS sequence"/>
</dbReference>
<feature type="chain" id="PRO_5026974669" evidence="3">
    <location>
        <begin position="47"/>
        <end position="1216"/>
    </location>
</feature>
<dbReference type="Gene3D" id="2.170.130.30">
    <property type="match status" value="1"/>
</dbReference>
<feature type="compositionally biased region" description="Pro residues" evidence="1">
    <location>
        <begin position="424"/>
        <end position="438"/>
    </location>
</feature>
<feature type="transmembrane region" description="Helical" evidence="2">
    <location>
        <begin position="1186"/>
        <end position="1210"/>
    </location>
</feature>
<keyword evidence="7" id="KW-1185">Reference proteome</keyword>
<dbReference type="AlphaFoldDB" id="A0A6N8JL46"/>
<dbReference type="InterPro" id="IPR027954">
    <property type="entry name" value="Transcobalamin-like_C"/>
</dbReference>
<name>A0A6N8JL46_9ACTN</name>
<gene>
    <name evidence="6" type="ORF">GKZ27_03765</name>
</gene>
<feature type="domain" description="GLUG" evidence="4">
    <location>
        <begin position="302"/>
        <end position="327"/>
    </location>
</feature>
<comment type="caution">
    <text evidence="6">The sequence shown here is derived from an EMBL/GenBank/DDBJ whole genome shotgun (WGS) entry which is preliminary data.</text>
</comment>
<protein>
    <submittedName>
        <fullName evidence="6">DUF4430 domain-containing protein</fullName>
    </submittedName>
</protein>
<evidence type="ECO:0000259" key="5">
    <source>
        <dbReference type="Pfam" id="PF14478"/>
    </source>
</evidence>
<feature type="domain" description="GLUG" evidence="4">
    <location>
        <begin position="241"/>
        <end position="264"/>
    </location>
</feature>
<proteinExistence type="predicted"/>
<dbReference type="Pfam" id="PF14478">
    <property type="entry name" value="DUF4430"/>
    <property type="match status" value="1"/>
</dbReference>
<feature type="domain" description="Transcobalamin-like C-terminal" evidence="5">
    <location>
        <begin position="981"/>
        <end position="1054"/>
    </location>
</feature>
<keyword evidence="2" id="KW-0472">Membrane</keyword>
<feature type="compositionally biased region" description="Polar residues" evidence="1">
    <location>
        <begin position="54"/>
        <end position="63"/>
    </location>
</feature>
<feature type="region of interest" description="Disordered" evidence="1">
    <location>
        <begin position="1065"/>
        <end position="1121"/>
    </location>
</feature>
<keyword evidence="3" id="KW-0732">Signal</keyword>
<evidence type="ECO:0000256" key="3">
    <source>
        <dbReference type="SAM" id="SignalP"/>
    </source>
</evidence>
<feature type="domain" description="GLUG" evidence="4">
    <location>
        <begin position="328"/>
        <end position="355"/>
    </location>
</feature>
<feature type="region of interest" description="Disordered" evidence="1">
    <location>
        <begin position="407"/>
        <end position="441"/>
    </location>
</feature>
<sequence>MRQSRNTSPSHDSPGKEVPIMSGSKFVCAFLSLLLCFSFTPTSVFAQDTVAETSPNLSESTGAPASPDEVAGSAEADEPTEPPLPAAPEQPISPVDGALDDSGADEKSYESVEAEDEPTSVSEAQELIQPQDDLAGSGTEADPFLVGSVEDLELLRGIMNGNPGVHVKMTSDISVGEWEPFYPSSGYITEAFSGVFDGCGHSITNLSVNRTTTNVGFFGGINGATIKNLHVSGTVSSTKAYVGGIVGKVQQGSLTGCSFSGSVSTGAKGSTAYAGGLVGYAGNSASQSASFSSCSNAGSVSGGVAGGIVGYAKYTTIENSYNTGSVTGTSRAGGICGQLQNNGSIERCYSTGTISGSDTASDIVDFLYGSSTIKTCGYVTRISGAGTGTVERESCVQSDDPAYLHSVIIGGTAPGPVDPDDPDPTPGPSPDEPNPDVPPATDKTLDEIASSLSTLYPEFGKDANVVDMIHAEHPNITVALKSIEKTNGTDNCSAIDQEGNITYFYADPDGFRAQWFGSYRITIDLSLAGATVQKTVPVIVYWNAQKVKAMLAADVLSQVDLGDTTNVSTDLSLPKVASGKLWAQITWTSSDPSVISVSSENQGTADTLFAPYVGKVKCGETPKDVTLTAKVVFQRTAMGEPEIAVEQTFPVHVDSLDGARAQQIKSELMAKLDAGFAKAGLRDSVTGVRLQPDAGGIYTVENDIQLPTTADFGVDGKYYPVTLASSDGTLLTVPDVRNSARVSVLRPMGTGSLARSANMEGLVTLSVSLSDKDTGVKATKDFTIRVKPIELSDLASEFDLMEQAKQHYFDGLNAGANPSANEVTVNLSPFFEVYADDNGELVWVRDSAQEKNTGIVPVAQDGWEELELWRLFKSSNAKVVSHENLLVTRQAEPKAVTIKSVLSHKVYGKYGKLYAEDPITYAQYKDLAALYNQEVSAEILVRGTSNPLMAMARRAPVDVNFAVTDGSRVLYSGKYKQLPEGTTAWDVFKQMVPAGNYQHKGSYVSSITGPDGTVLAEKSRGPNSGWLYSVNGTTPSVGLAGYTLEDGDKLVLFFTDDGSAYGHWEWPSVDGSPSEGSQGSGTSSPAPEGSQGSGTSSTAPEGSQGSGTSSTEQPGYEPDTPDAFELVNWVKAPGVKEGDQVLITSSDGTSRIAQPLVVFEDAYAPLASGESYEIVEADLETAEAEWWHFYLVVLIIAIIGIGTTAVVRLWKKGKRS</sequence>
<organism evidence="6 7">
    <name type="scientific">Adlercreutzia mucosicola</name>
    <dbReference type="NCBI Taxonomy" id="580026"/>
    <lineage>
        <taxon>Bacteria</taxon>
        <taxon>Bacillati</taxon>
        <taxon>Actinomycetota</taxon>
        <taxon>Coriobacteriia</taxon>
        <taxon>Eggerthellales</taxon>
        <taxon>Eggerthellaceae</taxon>
        <taxon>Adlercreutzia</taxon>
    </lineage>
</organism>
<evidence type="ECO:0000313" key="6">
    <source>
        <dbReference type="EMBL" id="MVX60578.1"/>
    </source>
</evidence>
<feature type="compositionally biased region" description="Polar residues" evidence="1">
    <location>
        <begin position="1074"/>
        <end position="1085"/>
    </location>
</feature>
<keyword evidence="2" id="KW-0812">Transmembrane</keyword>
<feature type="compositionally biased region" description="Low complexity" evidence="1">
    <location>
        <begin position="1100"/>
        <end position="1115"/>
    </location>
</feature>
<dbReference type="Gene3D" id="2.160.20.110">
    <property type="match status" value="1"/>
</dbReference>
<feature type="region of interest" description="Disordered" evidence="1">
    <location>
        <begin position="54"/>
        <end position="122"/>
    </location>
</feature>
<evidence type="ECO:0000313" key="7">
    <source>
        <dbReference type="Proteomes" id="UP000463388"/>
    </source>
</evidence>
<evidence type="ECO:0000259" key="4">
    <source>
        <dbReference type="Pfam" id="PF07581"/>
    </source>
</evidence>
<evidence type="ECO:0000256" key="2">
    <source>
        <dbReference type="SAM" id="Phobius"/>
    </source>
</evidence>
<dbReference type="Pfam" id="PF07581">
    <property type="entry name" value="Glug"/>
    <property type="match status" value="3"/>
</dbReference>
<feature type="signal peptide" evidence="3">
    <location>
        <begin position="1"/>
        <end position="46"/>
    </location>
</feature>
<dbReference type="InterPro" id="IPR011493">
    <property type="entry name" value="GLUG"/>
</dbReference>
<reference evidence="6 7" key="1">
    <citation type="submission" date="2019-12" db="EMBL/GenBank/DDBJ databases">
        <title>Microbes associate with the intestines of laboratory mice.</title>
        <authorList>
            <person name="Navarre W."/>
            <person name="Wong E."/>
        </authorList>
    </citation>
    <scope>NUCLEOTIDE SEQUENCE [LARGE SCALE GENOMIC DNA]</scope>
    <source>
        <strain evidence="6 7">NM66_B29</strain>
    </source>
</reference>
<dbReference type="EMBL" id="WSRR01000005">
    <property type="protein sequence ID" value="MVX60578.1"/>
    <property type="molecule type" value="Genomic_DNA"/>
</dbReference>
<accession>A0A6N8JL46</accession>